<sequence>MKKIHNYNELLMVKESFPVEVSEYLKEEFHSLYDYLSNGEGIEIFSLDTHQAMIILENKDELTNILNMTFAIEYIEELRLETIAIQRIGIYSAEDVQLYYYILSNELG</sequence>
<dbReference type="AlphaFoldDB" id="A0A1H0XVF0"/>
<keyword evidence="2" id="KW-1185">Reference proteome</keyword>
<dbReference type="STRING" id="553311.SAMN05216231_0237"/>
<protein>
    <submittedName>
        <fullName evidence="1">Uncharacterized protein</fullName>
    </submittedName>
</protein>
<organism evidence="1 2">
    <name type="scientific">Virgibacillus salinus</name>
    <dbReference type="NCBI Taxonomy" id="553311"/>
    <lineage>
        <taxon>Bacteria</taxon>
        <taxon>Bacillati</taxon>
        <taxon>Bacillota</taxon>
        <taxon>Bacilli</taxon>
        <taxon>Bacillales</taxon>
        <taxon>Bacillaceae</taxon>
        <taxon>Virgibacillus</taxon>
    </lineage>
</organism>
<gene>
    <name evidence="1" type="ORF">SAMN05216231_0237</name>
</gene>
<dbReference type="EMBL" id="FNKD01000001">
    <property type="protein sequence ID" value="SDQ06860.1"/>
    <property type="molecule type" value="Genomic_DNA"/>
</dbReference>
<evidence type="ECO:0000313" key="1">
    <source>
        <dbReference type="EMBL" id="SDQ06860.1"/>
    </source>
</evidence>
<accession>A0A1H0XVF0</accession>
<name>A0A1H0XVF0_9BACI</name>
<proteinExistence type="predicted"/>
<dbReference type="RefSeq" id="WP_254788697.1">
    <property type="nucleotide sequence ID" value="NZ_FNKD01000001.1"/>
</dbReference>
<dbReference type="Proteomes" id="UP000199444">
    <property type="component" value="Unassembled WGS sequence"/>
</dbReference>
<reference evidence="1 2" key="1">
    <citation type="submission" date="2016-10" db="EMBL/GenBank/DDBJ databases">
        <authorList>
            <person name="de Groot N.N."/>
        </authorList>
    </citation>
    <scope>NUCLEOTIDE SEQUENCE [LARGE SCALE GENOMIC DNA]</scope>
    <source>
        <strain evidence="1 2">CGMCC 1.10449</strain>
    </source>
</reference>
<evidence type="ECO:0000313" key="2">
    <source>
        <dbReference type="Proteomes" id="UP000199444"/>
    </source>
</evidence>